<keyword evidence="6" id="KW-1185">Reference proteome</keyword>
<feature type="region of interest" description="Disordered" evidence="3">
    <location>
        <begin position="413"/>
        <end position="450"/>
    </location>
</feature>
<reference evidence="5 6" key="1">
    <citation type="journal article" date="2013" name="Proc. Natl. Acad. Sci. U.S.A.">
        <title>Fine-scale variation in meiotic recombination in Mimulus inferred from population shotgun sequencing.</title>
        <authorList>
            <person name="Hellsten U."/>
            <person name="Wright K.M."/>
            <person name="Jenkins J."/>
            <person name="Shu S."/>
            <person name="Yuan Y."/>
            <person name="Wessler S.R."/>
            <person name="Schmutz J."/>
            <person name="Willis J.H."/>
            <person name="Rokhsar D.S."/>
        </authorList>
    </citation>
    <scope>NUCLEOTIDE SEQUENCE [LARGE SCALE GENOMIC DNA]</scope>
    <source>
        <strain evidence="6">cv. DUN x IM62</strain>
    </source>
</reference>
<dbReference type="OMA" id="ESDPTHR"/>
<dbReference type="InterPro" id="IPR000504">
    <property type="entry name" value="RRM_dom"/>
</dbReference>
<organism evidence="5 6">
    <name type="scientific">Erythranthe guttata</name>
    <name type="common">Yellow monkey flower</name>
    <name type="synonym">Mimulus guttatus</name>
    <dbReference type="NCBI Taxonomy" id="4155"/>
    <lineage>
        <taxon>Eukaryota</taxon>
        <taxon>Viridiplantae</taxon>
        <taxon>Streptophyta</taxon>
        <taxon>Embryophyta</taxon>
        <taxon>Tracheophyta</taxon>
        <taxon>Spermatophyta</taxon>
        <taxon>Magnoliopsida</taxon>
        <taxon>eudicotyledons</taxon>
        <taxon>Gunneridae</taxon>
        <taxon>Pentapetalae</taxon>
        <taxon>asterids</taxon>
        <taxon>lamiids</taxon>
        <taxon>Lamiales</taxon>
        <taxon>Phrymaceae</taxon>
        <taxon>Erythranthe</taxon>
    </lineage>
</organism>
<feature type="compositionally biased region" description="Low complexity" evidence="3">
    <location>
        <begin position="413"/>
        <end position="436"/>
    </location>
</feature>
<dbReference type="SUPFAM" id="SSF54928">
    <property type="entry name" value="RNA-binding domain, RBD"/>
    <property type="match status" value="1"/>
</dbReference>
<dbReference type="PANTHER" id="PTHR48024:SF9">
    <property type="entry name" value="UBP1-ASSOCIATED PROTEINS 1A-RELATED"/>
    <property type="match status" value="1"/>
</dbReference>
<dbReference type="InterPro" id="IPR050886">
    <property type="entry name" value="RNA-binding_reg"/>
</dbReference>
<proteinExistence type="predicted"/>
<protein>
    <recommendedName>
        <fullName evidence="4">RRM domain-containing protein</fullName>
    </recommendedName>
</protein>
<dbReference type="GO" id="GO:0003723">
    <property type="term" value="F:RNA binding"/>
    <property type="evidence" value="ECO:0007669"/>
    <property type="project" value="UniProtKB-UniRule"/>
</dbReference>
<feature type="compositionally biased region" description="Basic and acidic residues" evidence="3">
    <location>
        <begin position="16"/>
        <end position="25"/>
    </location>
</feature>
<dbReference type="PhylomeDB" id="A0A022R6M1"/>
<gene>
    <name evidence="5" type="ORF">MIMGU_mgv1a006264mg</name>
</gene>
<evidence type="ECO:0000313" key="5">
    <source>
        <dbReference type="EMBL" id="EYU35639.1"/>
    </source>
</evidence>
<evidence type="ECO:0000256" key="3">
    <source>
        <dbReference type="SAM" id="MobiDB-lite"/>
    </source>
</evidence>
<dbReference type="AlphaFoldDB" id="A0A022R6M1"/>
<keyword evidence="1 2" id="KW-0694">RNA-binding</keyword>
<name>A0A022R6M1_ERYGU</name>
<dbReference type="Proteomes" id="UP000030748">
    <property type="component" value="Unassembled WGS sequence"/>
</dbReference>
<feature type="domain" description="RRM" evidence="4">
    <location>
        <begin position="128"/>
        <end position="205"/>
    </location>
</feature>
<feature type="compositionally biased region" description="Acidic residues" evidence="3">
    <location>
        <begin position="26"/>
        <end position="46"/>
    </location>
</feature>
<dbReference type="PROSITE" id="PS50102">
    <property type="entry name" value="RRM"/>
    <property type="match status" value="2"/>
</dbReference>
<evidence type="ECO:0000313" key="6">
    <source>
        <dbReference type="Proteomes" id="UP000030748"/>
    </source>
</evidence>
<accession>A0A022R6M1</accession>
<feature type="compositionally biased region" description="Basic and acidic residues" evidence="3">
    <location>
        <begin position="47"/>
        <end position="57"/>
    </location>
</feature>
<feature type="compositionally biased region" description="Polar residues" evidence="3">
    <location>
        <begin position="437"/>
        <end position="450"/>
    </location>
</feature>
<feature type="domain" description="RRM" evidence="4">
    <location>
        <begin position="219"/>
        <end position="301"/>
    </location>
</feature>
<dbReference type="SMART" id="SM00360">
    <property type="entry name" value="RRM"/>
    <property type="match status" value="2"/>
</dbReference>
<dbReference type="Pfam" id="PF00076">
    <property type="entry name" value="RRM_1"/>
    <property type="match status" value="2"/>
</dbReference>
<dbReference type="Gene3D" id="3.30.70.330">
    <property type="match status" value="2"/>
</dbReference>
<feature type="region of interest" description="Disordered" evidence="3">
    <location>
        <begin position="1"/>
        <end position="86"/>
    </location>
</feature>
<evidence type="ECO:0000256" key="2">
    <source>
        <dbReference type="PROSITE-ProRule" id="PRU00176"/>
    </source>
</evidence>
<evidence type="ECO:0000256" key="1">
    <source>
        <dbReference type="ARBA" id="ARBA00022884"/>
    </source>
</evidence>
<dbReference type="InterPro" id="IPR035979">
    <property type="entry name" value="RBD_domain_sf"/>
</dbReference>
<evidence type="ECO:0000259" key="4">
    <source>
        <dbReference type="PROSITE" id="PS50102"/>
    </source>
</evidence>
<dbReference type="eggNOG" id="KOG0118">
    <property type="taxonomic scope" value="Eukaryota"/>
</dbReference>
<sequence>MAKKRKAPSSQQSNEPKLKAVREEVVVEPEEEEDPSEEEVEESSSEEDAKSKSKSESESESESDSEEEESSSSDEEATDEASKKQSLRQLLEPFGKSQIIDLLKEAAAKDPNLVSQIVQAADADPTHRNIFVRGLGWDATSDQLVDTFKPYGEIEESKLIMDKATGRAKGYAFVRFKTRAAAKKALKVTQKKVGSKTVTCQLASTGVPAGDAVSDVGSRKIYIGNVGPHVSPDGLKSFFERFGEIEEGPFGVDPVTGKFRGFAMITYKSLEGYKKVMEEPIKVFDNCQLHCKKFVDNFNKNNAPAQNNVGSAPMNPNTIIPSDTGYGGGMVGNNAGFMGNNFSGSGLLMAQNQALGMMSAGYNPVGFSNPMFAAGLGGGGYGISNSMTGPSMIGNYGSQAALLGLGAFQNNQTGQSSSIGTGGAPTPTATIRPPSSGVSAPTNFPTYFNR</sequence>
<dbReference type="InterPro" id="IPR012677">
    <property type="entry name" value="Nucleotide-bd_a/b_plait_sf"/>
</dbReference>
<dbReference type="PANTHER" id="PTHR48024">
    <property type="entry name" value="GEO13361P1-RELATED"/>
    <property type="match status" value="1"/>
</dbReference>
<dbReference type="EMBL" id="KI630608">
    <property type="protein sequence ID" value="EYU35639.1"/>
    <property type="molecule type" value="Genomic_DNA"/>
</dbReference>
<dbReference type="STRING" id="4155.A0A022R6M1"/>
<feature type="compositionally biased region" description="Acidic residues" evidence="3">
    <location>
        <begin position="58"/>
        <end position="79"/>
    </location>
</feature>
<dbReference type="OrthoDB" id="1875751at2759"/>
<dbReference type="KEGG" id="egt:105959930"/>